<dbReference type="SUPFAM" id="SSF103473">
    <property type="entry name" value="MFS general substrate transporter"/>
    <property type="match status" value="1"/>
</dbReference>
<feature type="transmembrane region" description="Helical" evidence="10">
    <location>
        <begin position="309"/>
        <end position="326"/>
    </location>
</feature>
<feature type="transmembrane region" description="Helical" evidence="10">
    <location>
        <begin position="359"/>
        <end position="386"/>
    </location>
</feature>
<keyword evidence="4" id="KW-1003">Cell membrane</keyword>
<feature type="transmembrane region" description="Helical" evidence="10">
    <location>
        <begin position="398"/>
        <end position="417"/>
    </location>
</feature>
<evidence type="ECO:0000256" key="1">
    <source>
        <dbReference type="ARBA" id="ARBA00004651"/>
    </source>
</evidence>
<dbReference type="EMBL" id="JMQA01000022">
    <property type="protein sequence ID" value="KFN09600.1"/>
    <property type="molecule type" value="Genomic_DNA"/>
</dbReference>
<feature type="transmembrane region" description="Helical" evidence="10">
    <location>
        <begin position="333"/>
        <end position="353"/>
    </location>
</feature>
<comment type="caution">
    <text evidence="12">The sequence shown here is derived from an EMBL/GenBank/DDBJ whole genome shotgun (WGS) entry which is preliminary data.</text>
</comment>
<dbReference type="Pfam" id="PF00083">
    <property type="entry name" value="Sugar_tr"/>
    <property type="match status" value="1"/>
</dbReference>
<feature type="transmembrane region" description="Helical" evidence="10">
    <location>
        <begin position="118"/>
        <end position="140"/>
    </location>
</feature>
<feature type="transmembrane region" description="Helical" evidence="10">
    <location>
        <begin position="190"/>
        <end position="209"/>
    </location>
</feature>
<dbReference type="PROSITE" id="PS00217">
    <property type="entry name" value="SUGAR_TRANSPORT_2"/>
    <property type="match status" value="1"/>
</dbReference>
<feature type="transmembrane region" description="Helical" evidence="10">
    <location>
        <begin position="152"/>
        <end position="170"/>
    </location>
</feature>
<dbReference type="OrthoDB" id="9783823at2"/>
<evidence type="ECO:0000313" key="14">
    <source>
        <dbReference type="Proteomes" id="UP000029278"/>
    </source>
</evidence>
<dbReference type="GO" id="GO:1904659">
    <property type="term" value="P:D-glucose transmembrane transport"/>
    <property type="evidence" value="ECO:0007669"/>
    <property type="project" value="TreeGrafter"/>
</dbReference>
<dbReference type="PRINTS" id="PR00171">
    <property type="entry name" value="SUGRTRNSPORT"/>
</dbReference>
<dbReference type="InterPro" id="IPR005828">
    <property type="entry name" value="MFS_sugar_transport-like"/>
</dbReference>
<dbReference type="EMBL" id="WNZZ01000005">
    <property type="protein sequence ID" value="MUG22787.1"/>
    <property type="molecule type" value="Genomic_DNA"/>
</dbReference>
<evidence type="ECO:0000256" key="4">
    <source>
        <dbReference type="ARBA" id="ARBA00022475"/>
    </source>
</evidence>
<proteinExistence type="inferred from homology"/>
<dbReference type="RefSeq" id="WP_036621919.1">
    <property type="nucleotide sequence ID" value="NZ_BOSD01000001.1"/>
</dbReference>
<dbReference type="GO" id="GO:0022857">
    <property type="term" value="F:transmembrane transporter activity"/>
    <property type="evidence" value="ECO:0007669"/>
    <property type="project" value="InterPro"/>
</dbReference>
<keyword evidence="3 9" id="KW-0813">Transport</keyword>
<dbReference type="CDD" id="cd17359">
    <property type="entry name" value="MFS_XylE_like"/>
    <property type="match status" value="1"/>
</dbReference>
<keyword evidence="5" id="KW-0762">Sugar transport</keyword>
<evidence type="ECO:0000259" key="11">
    <source>
        <dbReference type="PROSITE" id="PS50850"/>
    </source>
</evidence>
<feature type="transmembrane region" description="Helical" evidence="10">
    <location>
        <begin position="266"/>
        <end position="289"/>
    </location>
</feature>
<evidence type="ECO:0000313" key="12">
    <source>
        <dbReference type="EMBL" id="KFN09600.1"/>
    </source>
</evidence>
<comment type="similarity">
    <text evidence="2 9">Belongs to the major facilitator superfamily. Sugar transporter (TC 2.A.1.1) family.</text>
</comment>
<feature type="domain" description="Major facilitator superfamily (MFS) profile" evidence="11">
    <location>
        <begin position="28"/>
        <end position="452"/>
    </location>
</feature>
<evidence type="ECO:0000313" key="13">
    <source>
        <dbReference type="EMBL" id="MUG22787.1"/>
    </source>
</evidence>
<evidence type="ECO:0000256" key="10">
    <source>
        <dbReference type="SAM" id="Phobius"/>
    </source>
</evidence>
<evidence type="ECO:0000256" key="3">
    <source>
        <dbReference type="ARBA" id="ARBA00022448"/>
    </source>
</evidence>
<dbReference type="InterPro" id="IPR047984">
    <property type="entry name" value="XylE-like"/>
</dbReference>
<reference evidence="12 14" key="1">
    <citation type="submission" date="2014-04" db="EMBL/GenBank/DDBJ databases">
        <authorList>
            <person name="Bishop-Lilly K.A."/>
            <person name="Broomall S.M."/>
            <person name="Chain P.S."/>
            <person name="Chertkov O."/>
            <person name="Coyne S.R."/>
            <person name="Daligault H.E."/>
            <person name="Davenport K.W."/>
            <person name="Erkkila T."/>
            <person name="Frey K.G."/>
            <person name="Gibbons H.S."/>
            <person name="Gu W."/>
            <person name="Jaissle J."/>
            <person name="Johnson S.L."/>
            <person name="Koroleva G.I."/>
            <person name="Ladner J.T."/>
            <person name="Lo C.-C."/>
            <person name="Minogue T.D."/>
            <person name="Munk C."/>
            <person name="Palacios G.F."/>
            <person name="Redden C.L."/>
            <person name="Rosenzweig C.N."/>
            <person name="Scholz M.B."/>
            <person name="Teshima H."/>
            <person name="Xu Y."/>
        </authorList>
    </citation>
    <scope>NUCLEOTIDE SEQUENCE [LARGE SCALE GENOMIC DNA]</scope>
    <source>
        <strain evidence="12 14">8244</strain>
    </source>
</reference>
<feature type="transmembrane region" description="Helical" evidence="10">
    <location>
        <begin position="429"/>
        <end position="445"/>
    </location>
</feature>
<feature type="transmembrane region" description="Helical" evidence="10">
    <location>
        <begin position="62"/>
        <end position="82"/>
    </location>
</feature>
<evidence type="ECO:0000256" key="9">
    <source>
        <dbReference type="RuleBase" id="RU003346"/>
    </source>
</evidence>
<dbReference type="NCBIfam" id="TIGR00879">
    <property type="entry name" value="SP"/>
    <property type="match status" value="1"/>
</dbReference>
<name>A0A090ZHC8_PAEMA</name>
<dbReference type="PANTHER" id="PTHR48023">
    <property type="entry name" value="D-XYLOSE-PROTON SYMPORTER-LIKE 2"/>
    <property type="match status" value="1"/>
</dbReference>
<dbReference type="PROSITE" id="PS50850">
    <property type="entry name" value="MFS"/>
    <property type="match status" value="1"/>
</dbReference>
<keyword evidence="6 10" id="KW-0812">Transmembrane</keyword>
<keyword evidence="8 10" id="KW-0472">Membrane</keyword>
<dbReference type="Gene3D" id="1.20.1250.20">
    <property type="entry name" value="MFS general substrate transporter like domains"/>
    <property type="match status" value="2"/>
</dbReference>
<keyword evidence="7 10" id="KW-1133">Transmembrane helix</keyword>
<evidence type="ECO:0000256" key="5">
    <source>
        <dbReference type="ARBA" id="ARBA00022597"/>
    </source>
</evidence>
<evidence type="ECO:0000256" key="8">
    <source>
        <dbReference type="ARBA" id="ARBA00023136"/>
    </source>
</evidence>
<dbReference type="InterPro" id="IPR003663">
    <property type="entry name" value="Sugar/inositol_transpt"/>
</dbReference>
<dbReference type="GeneID" id="77006511"/>
<accession>A0A090ZHC8</accession>
<dbReference type="PATRIC" id="fig|44252.3.peg.2305"/>
<reference evidence="13 15" key="2">
    <citation type="submission" date="2019-11" db="EMBL/GenBank/DDBJ databases">
        <title>Draft genome sequences of five Paenibacillus species of dairy origin.</title>
        <authorList>
            <person name="Olajide A.M."/>
            <person name="Chen S."/>
            <person name="Lapointe G."/>
        </authorList>
    </citation>
    <scope>NUCLEOTIDE SEQUENCE [LARGE SCALE GENOMIC DNA]</scope>
    <source>
        <strain evidence="13 15">3CT49</strain>
    </source>
</reference>
<dbReference type="InterPro" id="IPR050820">
    <property type="entry name" value="MFS_Sugar_Transporter"/>
</dbReference>
<dbReference type="HOGENOM" id="CLU_001265_30_5_9"/>
<dbReference type="InterPro" id="IPR036259">
    <property type="entry name" value="MFS_trans_sf"/>
</dbReference>
<evidence type="ECO:0000256" key="6">
    <source>
        <dbReference type="ARBA" id="ARBA00022692"/>
    </source>
</evidence>
<sequence>MAVAIKSESAKRKALQGEKQSMLFVTLVSIVAALGGILFGFDIAVVSGAIDFLQQRFSLNEFQVGWAVSSLIVGSVTGAALSGYMSERIGRKKVLLAAGFLFIVGSICSALQDTFTGYVIFRMIGGVGIGITSTICPVYNAEIAPAKYRGRLVALNQLAIVTGIFLVYFQNSWIVSMGDEAWGVSTAWRWMFGAGAVPGLVFMILMFFIPESPRWLIKQNRPYEALPILLKIHGEEAAKQEVLEIKESFQNESDSFKQLFAPGIRVALFIGVMLAIIQHITGINAILYYAPVIFKGMGLGTDASLTQTIWIGLINVLFTIVSVWLIDKAGRKVLLMIGTSLMTICLAVIGAAFKMDLTAGPLVLIMILIYVAAYAISLGPIVWVMISEIFPNRVRGKAVAIASMALWAGDYLVSQLFPPLLSSAGPSNTFWTFGVISLFVVVFIWRKVPETKGRSLEQMEHMWLGK</sequence>
<keyword evidence="14" id="KW-1185">Reference proteome</keyword>
<evidence type="ECO:0000256" key="2">
    <source>
        <dbReference type="ARBA" id="ARBA00010992"/>
    </source>
</evidence>
<dbReference type="STRING" id="44252.DJ90_3171"/>
<dbReference type="FunFam" id="1.20.1250.20:FF:000122">
    <property type="entry name" value="D-xylose transporter XylE"/>
    <property type="match status" value="1"/>
</dbReference>
<evidence type="ECO:0000256" key="7">
    <source>
        <dbReference type="ARBA" id="ARBA00022989"/>
    </source>
</evidence>
<evidence type="ECO:0000313" key="15">
    <source>
        <dbReference type="Proteomes" id="UP000442469"/>
    </source>
</evidence>
<dbReference type="Proteomes" id="UP000442469">
    <property type="component" value="Unassembled WGS sequence"/>
</dbReference>
<dbReference type="InterPro" id="IPR020846">
    <property type="entry name" value="MFS_dom"/>
</dbReference>
<comment type="subcellular location">
    <subcellularLocation>
        <location evidence="1">Cell membrane</location>
        <topology evidence="1">Multi-pass membrane protein</topology>
    </subcellularLocation>
</comment>
<dbReference type="PANTHER" id="PTHR48023:SF4">
    <property type="entry name" value="D-XYLOSE-PROTON SYMPORTER-LIKE 2"/>
    <property type="match status" value="1"/>
</dbReference>
<protein>
    <submittedName>
        <fullName evidence="12">MFS transporter, sugar porter family protein</fullName>
    </submittedName>
    <submittedName>
        <fullName evidence="13">Sugar porter family MFS transporter</fullName>
    </submittedName>
</protein>
<organism evidence="12 14">
    <name type="scientific">Paenibacillus macerans</name>
    <name type="common">Bacillus macerans</name>
    <dbReference type="NCBI Taxonomy" id="44252"/>
    <lineage>
        <taxon>Bacteria</taxon>
        <taxon>Bacillati</taxon>
        <taxon>Bacillota</taxon>
        <taxon>Bacilli</taxon>
        <taxon>Bacillales</taxon>
        <taxon>Paenibacillaceae</taxon>
        <taxon>Paenibacillus</taxon>
    </lineage>
</organism>
<dbReference type="AlphaFoldDB" id="A0A090ZHC8"/>
<dbReference type="Proteomes" id="UP000029278">
    <property type="component" value="Unassembled WGS sequence"/>
</dbReference>
<dbReference type="InterPro" id="IPR005829">
    <property type="entry name" value="Sugar_transporter_CS"/>
</dbReference>
<dbReference type="PROSITE" id="PS00216">
    <property type="entry name" value="SUGAR_TRANSPORT_1"/>
    <property type="match status" value="2"/>
</dbReference>
<feature type="transmembrane region" description="Helical" evidence="10">
    <location>
        <begin position="94"/>
        <end position="112"/>
    </location>
</feature>
<feature type="transmembrane region" description="Helical" evidence="10">
    <location>
        <begin position="21"/>
        <end position="50"/>
    </location>
</feature>
<gene>
    <name evidence="12" type="ORF">DJ90_3171</name>
    <name evidence="13" type="ORF">GNQ08_10225</name>
</gene>
<dbReference type="GO" id="GO:0005886">
    <property type="term" value="C:plasma membrane"/>
    <property type="evidence" value="ECO:0007669"/>
    <property type="project" value="UniProtKB-SubCell"/>
</dbReference>